<sequence>MSETTERSGGAGERSDHILLFAGDQSLQRPSEMGISTAGEYTNPRYQRFCLYWEFCVLTSGGDTCLEGSLEGLVTGDEEYVAGPRKEGLPDSMQVQEASARRGYLIPCRLCLSKGDVMRCFLMTGELVPELDTSQFLMQKILAEAFRFWTQPLCGSMMLELLKMDAKSLGEEYESFLSDKAGELEYLQSLEQQIKKLEDVTHTVNCICGSEYRVAMGLCA</sequence>
<name>A0AAV0REH7_9ROSI</name>
<dbReference type="AlphaFoldDB" id="A0AAV0REH7"/>
<accession>A0AAV0REH7</accession>
<gene>
    <name evidence="1" type="ORF">LITE_LOCUS47818</name>
</gene>
<protein>
    <submittedName>
        <fullName evidence="1">Uncharacterized protein</fullName>
    </submittedName>
</protein>
<keyword evidence="2" id="KW-1185">Reference proteome</keyword>
<proteinExistence type="predicted"/>
<comment type="caution">
    <text evidence="1">The sequence shown here is derived from an EMBL/GenBank/DDBJ whole genome shotgun (WGS) entry which is preliminary data.</text>
</comment>
<dbReference type="Proteomes" id="UP001154282">
    <property type="component" value="Unassembled WGS sequence"/>
</dbReference>
<evidence type="ECO:0000313" key="1">
    <source>
        <dbReference type="EMBL" id="CAI0556052.1"/>
    </source>
</evidence>
<dbReference type="EMBL" id="CAMGYJ010000010">
    <property type="protein sequence ID" value="CAI0556052.1"/>
    <property type="molecule type" value="Genomic_DNA"/>
</dbReference>
<dbReference type="PANTHER" id="PTHR38353:SF2">
    <property type="entry name" value="TROPOMYOSIN"/>
    <property type="match status" value="1"/>
</dbReference>
<dbReference type="PANTHER" id="PTHR38353">
    <property type="entry name" value="TROPOMYOSIN"/>
    <property type="match status" value="1"/>
</dbReference>
<organism evidence="1 2">
    <name type="scientific">Linum tenue</name>
    <dbReference type="NCBI Taxonomy" id="586396"/>
    <lineage>
        <taxon>Eukaryota</taxon>
        <taxon>Viridiplantae</taxon>
        <taxon>Streptophyta</taxon>
        <taxon>Embryophyta</taxon>
        <taxon>Tracheophyta</taxon>
        <taxon>Spermatophyta</taxon>
        <taxon>Magnoliopsida</taxon>
        <taxon>eudicotyledons</taxon>
        <taxon>Gunneridae</taxon>
        <taxon>Pentapetalae</taxon>
        <taxon>rosids</taxon>
        <taxon>fabids</taxon>
        <taxon>Malpighiales</taxon>
        <taxon>Linaceae</taxon>
        <taxon>Linum</taxon>
    </lineage>
</organism>
<reference evidence="1" key="1">
    <citation type="submission" date="2022-08" db="EMBL/GenBank/DDBJ databases">
        <authorList>
            <person name="Gutierrez-Valencia J."/>
        </authorList>
    </citation>
    <scope>NUCLEOTIDE SEQUENCE</scope>
</reference>
<evidence type="ECO:0000313" key="2">
    <source>
        <dbReference type="Proteomes" id="UP001154282"/>
    </source>
</evidence>